<reference evidence="3" key="1">
    <citation type="journal article" date="2019" name="Environ. Microbiol.">
        <title>Fungal ecological strategies reflected in gene transcription - a case study of two litter decomposers.</title>
        <authorList>
            <person name="Barbi F."/>
            <person name="Kohler A."/>
            <person name="Barry K."/>
            <person name="Baskaran P."/>
            <person name="Daum C."/>
            <person name="Fauchery L."/>
            <person name="Ihrmark K."/>
            <person name="Kuo A."/>
            <person name="LaButti K."/>
            <person name="Lipzen A."/>
            <person name="Morin E."/>
            <person name="Grigoriev I.V."/>
            <person name="Henrissat B."/>
            <person name="Lindahl B."/>
            <person name="Martin F."/>
        </authorList>
    </citation>
    <scope>NUCLEOTIDE SEQUENCE</scope>
    <source>
        <strain evidence="3">JB14</strain>
    </source>
</reference>
<name>A0A6A4HLA9_9AGAR</name>
<organism evidence="3 4">
    <name type="scientific">Gymnopus androsaceus JB14</name>
    <dbReference type="NCBI Taxonomy" id="1447944"/>
    <lineage>
        <taxon>Eukaryota</taxon>
        <taxon>Fungi</taxon>
        <taxon>Dikarya</taxon>
        <taxon>Basidiomycota</taxon>
        <taxon>Agaricomycotina</taxon>
        <taxon>Agaricomycetes</taxon>
        <taxon>Agaricomycetidae</taxon>
        <taxon>Agaricales</taxon>
        <taxon>Marasmiineae</taxon>
        <taxon>Omphalotaceae</taxon>
        <taxon>Gymnopus</taxon>
    </lineage>
</organism>
<dbReference type="EMBL" id="ML769476">
    <property type="protein sequence ID" value="KAE9398906.1"/>
    <property type="molecule type" value="Genomic_DNA"/>
</dbReference>
<evidence type="ECO:0000313" key="4">
    <source>
        <dbReference type="Proteomes" id="UP000799118"/>
    </source>
</evidence>
<sequence>MLFNTLSSWLVINGQYTEEFNIEQSDVDGVPQITCWVASQVGKNFQVHYRDQSRRTFRATVSIDGNKCGGRILRNGKISGHLDGISTSSTTLRPFVFSSLSFTEEEDLSTMGSLSNVGQIEVAIAYVVILGNDALRPYQVPAEQKVNEKAKKGIDHQTRFGDTVQQDVMRAVKTRQIGKDVVRFCFRYRPLEVLRAHEIAPPAPTPVASTSTSSSQRTKKRRASDEPEDVKPTTVDDDEVLIISDSEDEKQRTLNRRKKMKIKREQVKRESLSVPMSGEVIDLT</sequence>
<dbReference type="AlphaFoldDB" id="A0A6A4HLA9"/>
<dbReference type="OrthoDB" id="3364132at2759"/>
<feature type="region of interest" description="Disordered" evidence="1">
    <location>
        <begin position="201"/>
        <end position="284"/>
    </location>
</feature>
<dbReference type="PANTHER" id="PTHR36223:SF1">
    <property type="entry name" value="TRANSCRIPTION ELONGATION FACTOR EAF N-TERMINAL DOMAIN-CONTAINING PROTEIN"/>
    <property type="match status" value="1"/>
</dbReference>
<dbReference type="Pfam" id="PF25534">
    <property type="entry name" value="DUF7918"/>
    <property type="match status" value="1"/>
</dbReference>
<feature type="compositionally biased region" description="Acidic residues" evidence="1">
    <location>
        <begin position="235"/>
        <end position="248"/>
    </location>
</feature>
<dbReference type="PANTHER" id="PTHR36223">
    <property type="entry name" value="BETA-LACTAMASE-TYPE TRANSPEPTIDASE FOLD DOMAIN CONTAINING PROTEIN"/>
    <property type="match status" value="1"/>
</dbReference>
<dbReference type="InterPro" id="IPR057678">
    <property type="entry name" value="DUF7918"/>
</dbReference>
<feature type="compositionally biased region" description="Low complexity" evidence="1">
    <location>
        <begin position="206"/>
        <end position="216"/>
    </location>
</feature>
<dbReference type="Proteomes" id="UP000799118">
    <property type="component" value="Unassembled WGS sequence"/>
</dbReference>
<evidence type="ECO:0000313" key="3">
    <source>
        <dbReference type="EMBL" id="KAE9398906.1"/>
    </source>
</evidence>
<feature type="domain" description="DUF7918" evidence="2">
    <location>
        <begin position="11"/>
        <end position="201"/>
    </location>
</feature>
<feature type="compositionally biased region" description="Basic residues" evidence="1">
    <location>
        <begin position="253"/>
        <end position="262"/>
    </location>
</feature>
<evidence type="ECO:0000256" key="1">
    <source>
        <dbReference type="SAM" id="MobiDB-lite"/>
    </source>
</evidence>
<gene>
    <name evidence="3" type="ORF">BT96DRAFT_994471</name>
</gene>
<evidence type="ECO:0000259" key="2">
    <source>
        <dbReference type="Pfam" id="PF25534"/>
    </source>
</evidence>
<accession>A0A6A4HLA9</accession>
<keyword evidence="4" id="KW-1185">Reference proteome</keyword>
<protein>
    <recommendedName>
        <fullName evidence="2">DUF7918 domain-containing protein</fullName>
    </recommendedName>
</protein>
<proteinExistence type="predicted"/>